<feature type="domain" description="EGF-like" evidence="7">
    <location>
        <begin position="86"/>
        <end position="124"/>
    </location>
</feature>
<feature type="domain" description="EGF-like" evidence="7">
    <location>
        <begin position="54"/>
        <end position="84"/>
    </location>
</feature>
<evidence type="ECO:0000313" key="10">
    <source>
        <dbReference type="Proteomes" id="UP001283361"/>
    </source>
</evidence>
<feature type="domain" description="VWFC" evidence="8">
    <location>
        <begin position="229"/>
        <end position="287"/>
    </location>
</feature>
<dbReference type="Pfam" id="PF07645">
    <property type="entry name" value="EGF_CA"/>
    <property type="match status" value="2"/>
</dbReference>
<dbReference type="InterPro" id="IPR001007">
    <property type="entry name" value="VWF_dom"/>
</dbReference>
<comment type="caution">
    <text evidence="9">The sequence shown here is derived from an EMBL/GenBank/DDBJ whole genome shotgun (WGS) entry which is preliminary data.</text>
</comment>
<dbReference type="Gene3D" id="6.20.200.20">
    <property type="match status" value="1"/>
</dbReference>
<evidence type="ECO:0000256" key="4">
    <source>
        <dbReference type="ARBA" id="ARBA00023157"/>
    </source>
</evidence>
<evidence type="ECO:0000259" key="8">
    <source>
        <dbReference type="PROSITE" id="PS50184"/>
    </source>
</evidence>
<evidence type="ECO:0000256" key="3">
    <source>
        <dbReference type="ARBA" id="ARBA00022737"/>
    </source>
</evidence>
<dbReference type="Pfam" id="PF23334">
    <property type="entry name" value="VWC2L_2nd"/>
    <property type="match status" value="1"/>
</dbReference>
<dbReference type="SMART" id="SM00214">
    <property type="entry name" value="VWC"/>
    <property type="match status" value="2"/>
</dbReference>
<evidence type="ECO:0000256" key="1">
    <source>
        <dbReference type="ARBA" id="ARBA00022536"/>
    </source>
</evidence>
<evidence type="ECO:0000256" key="5">
    <source>
        <dbReference type="ARBA" id="ARBA00023180"/>
    </source>
</evidence>
<feature type="disulfide bond" evidence="6">
    <location>
        <begin position="56"/>
        <end position="66"/>
    </location>
</feature>
<dbReference type="InterPro" id="IPR018097">
    <property type="entry name" value="EGF_Ca-bd_CS"/>
</dbReference>
<keyword evidence="5" id="KW-0325">Glycoprotein</keyword>
<dbReference type="InterPro" id="IPR000152">
    <property type="entry name" value="EGF-type_Asp/Asn_hydroxyl_site"/>
</dbReference>
<dbReference type="GO" id="GO:0008201">
    <property type="term" value="F:heparin binding"/>
    <property type="evidence" value="ECO:0007669"/>
    <property type="project" value="TreeGrafter"/>
</dbReference>
<dbReference type="PROSITE" id="PS00010">
    <property type="entry name" value="ASX_HYDROXYL"/>
    <property type="match status" value="2"/>
</dbReference>
<evidence type="ECO:0000256" key="2">
    <source>
        <dbReference type="ARBA" id="ARBA00022729"/>
    </source>
</evidence>
<dbReference type="InterPro" id="IPR001881">
    <property type="entry name" value="EGF-like_Ca-bd_dom"/>
</dbReference>
<dbReference type="PANTHER" id="PTHR24042">
    <property type="entry name" value="NEL HOMOLOG"/>
    <property type="match status" value="1"/>
</dbReference>
<dbReference type="AlphaFoldDB" id="A0AAE0ZKM3"/>
<dbReference type="Gene3D" id="2.10.70.10">
    <property type="entry name" value="Complement Module, domain 1"/>
    <property type="match status" value="2"/>
</dbReference>
<dbReference type="InterPro" id="IPR049883">
    <property type="entry name" value="NOTCH1_EGF-like"/>
</dbReference>
<keyword evidence="1 6" id="KW-0245">EGF-like domain</keyword>
<feature type="disulfide bond" evidence="6">
    <location>
        <begin position="20"/>
        <end position="30"/>
    </location>
</feature>
<reference evidence="9" key="1">
    <citation type="journal article" date="2023" name="G3 (Bethesda)">
        <title>A reference genome for the long-term kleptoplast-retaining sea slug Elysia crispata morphotype clarki.</title>
        <authorList>
            <person name="Eastman K.E."/>
            <person name="Pendleton A.L."/>
            <person name="Shaikh M.A."/>
            <person name="Suttiyut T."/>
            <person name="Ogas R."/>
            <person name="Tomko P."/>
            <person name="Gavelis G."/>
            <person name="Widhalm J.R."/>
            <person name="Wisecaver J.H."/>
        </authorList>
    </citation>
    <scope>NUCLEOTIDE SEQUENCE</scope>
    <source>
        <strain evidence="9">ECLA1</strain>
    </source>
</reference>
<dbReference type="SMART" id="SM00179">
    <property type="entry name" value="EGF_CA"/>
    <property type="match status" value="3"/>
</dbReference>
<comment type="caution">
    <text evidence="6">Lacks conserved residue(s) required for the propagation of feature annotation.</text>
</comment>
<dbReference type="InterPro" id="IPR009030">
    <property type="entry name" value="Growth_fac_rcpt_cys_sf"/>
</dbReference>
<evidence type="ECO:0000313" key="9">
    <source>
        <dbReference type="EMBL" id="KAK3770887.1"/>
    </source>
</evidence>
<dbReference type="InterPro" id="IPR000742">
    <property type="entry name" value="EGF"/>
</dbReference>
<dbReference type="PANTHER" id="PTHR24042:SF5">
    <property type="entry name" value="EGF-LIKE CALCIUM-BINDING DOMAIN-CONTAINING PROTEIN"/>
    <property type="match status" value="1"/>
</dbReference>
<dbReference type="SUPFAM" id="SSF57184">
    <property type="entry name" value="Growth factor receptor domain"/>
    <property type="match status" value="1"/>
</dbReference>
<accession>A0AAE0ZKM3</accession>
<evidence type="ECO:0000259" key="7">
    <source>
        <dbReference type="PROSITE" id="PS50026"/>
    </source>
</evidence>
<dbReference type="InterPro" id="IPR024731">
    <property type="entry name" value="NELL2-like_EGF"/>
</dbReference>
<dbReference type="SUPFAM" id="SSF57603">
    <property type="entry name" value="FnI-like domain"/>
    <property type="match status" value="2"/>
</dbReference>
<dbReference type="PROSITE" id="PS01187">
    <property type="entry name" value="EGF_CA"/>
    <property type="match status" value="2"/>
</dbReference>
<feature type="domain" description="EGF-like" evidence="7">
    <location>
        <begin position="16"/>
        <end position="53"/>
    </location>
</feature>
<feature type="disulfide bond" evidence="6">
    <location>
        <begin position="74"/>
        <end position="83"/>
    </location>
</feature>
<proteinExistence type="predicted"/>
<dbReference type="PROSITE" id="PS50184">
    <property type="entry name" value="VWFC_2"/>
    <property type="match status" value="1"/>
</dbReference>
<name>A0AAE0ZKM3_9GAST</name>
<keyword evidence="3" id="KW-0677">Repeat</keyword>
<dbReference type="CDD" id="cd00054">
    <property type="entry name" value="EGF_CA"/>
    <property type="match status" value="2"/>
</dbReference>
<protein>
    <submittedName>
        <fullName evidence="9">Uncharacterized protein</fullName>
    </submittedName>
</protein>
<keyword evidence="10" id="KW-1185">Reference proteome</keyword>
<dbReference type="GO" id="GO:0005615">
    <property type="term" value="C:extracellular space"/>
    <property type="evidence" value="ECO:0007669"/>
    <property type="project" value="TreeGrafter"/>
</dbReference>
<keyword evidence="2" id="KW-0732">Signal</keyword>
<feature type="domain" description="EGF-like" evidence="7">
    <location>
        <begin position="133"/>
        <end position="170"/>
    </location>
</feature>
<gene>
    <name evidence="9" type="ORF">RRG08_036486</name>
</gene>
<dbReference type="PROSITE" id="PS00022">
    <property type="entry name" value="EGF_1"/>
    <property type="match status" value="1"/>
</dbReference>
<sequence>MKLTSQKAIRRRKTVDYDECSHQCHQEANCVSVRGNFQCVCRDGYQGDGYTCSPHCQAACRNGGTCIRPNVCECRHGYIGPSCDLDIDECAMGISKCSGHSVCINRPGWYQCQCLAGYHSPWPDNRYGTLCLDVDECQGEGEGHTCHPSMRCVNTEGSYECHCKSTAHCTRSCVVHGDDHPHRSVWTSPEDKCQQCTCNNGLTSCEQSKCDCSDPDVDLDCCPACDLSGTCTHQAYTTVKQSGATWTYECQLCECKSGEIDCWPLDCPALDCVNAIQTAGDCCPVCVDSNQCASLTLGTGGQDLSETQCHYRGATYSHGANWHLVDDPCTECQCKAGHICCAFSQRCSG</sequence>
<dbReference type="PROSITE" id="PS50026">
    <property type="entry name" value="EGF_3"/>
    <property type="match status" value="4"/>
</dbReference>
<keyword evidence="4 6" id="KW-1015">Disulfide bond</keyword>
<dbReference type="InterPro" id="IPR051586">
    <property type="entry name" value="PKC-binding_NELL"/>
</dbReference>
<organism evidence="9 10">
    <name type="scientific">Elysia crispata</name>
    <name type="common">lettuce slug</name>
    <dbReference type="NCBI Taxonomy" id="231223"/>
    <lineage>
        <taxon>Eukaryota</taxon>
        <taxon>Metazoa</taxon>
        <taxon>Spiralia</taxon>
        <taxon>Lophotrochozoa</taxon>
        <taxon>Mollusca</taxon>
        <taxon>Gastropoda</taxon>
        <taxon>Heterobranchia</taxon>
        <taxon>Euthyneura</taxon>
        <taxon>Panpulmonata</taxon>
        <taxon>Sacoglossa</taxon>
        <taxon>Placobranchoidea</taxon>
        <taxon>Plakobranchidae</taxon>
        <taxon>Elysia</taxon>
    </lineage>
</organism>
<dbReference type="EMBL" id="JAWDGP010003786">
    <property type="protein sequence ID" value="KAK3770887.1"/>
    <property type="molecule type" value="Genomic_DNA"/>
</dbReference>
<dbReference type="Gene3D" id="2.10.25.10">
    <property type="entry name" value="Laminin"/>
    <property type="match status" value="4"/>
</dbReference>
<dbReference type="PROSITE" id="PS01186">
    <property type="entry name" value="EGF_2"/>
    <property type="match status" value="2"/>
</dbReference>
<dbReference type="GO" id="GO:0005509">
    <property type="term" value="F:calcium ion binding"/>
    <property type="evidence" value="ECO:0007669"/>
    <property type="project" value="InterPro"/>
</dbReference>
<dbReference type="FunFam" id="2.10.25.10:FF:000038">
    <property type="entry name" value="Fibrillin 2"/>
    <property type="match status" value="2"/>
</dbReference>
<dbReference type="Pfam" id="PF12947">
    <property type="entry name" value="EGF_3"/>
    <property type="match status" value="1"/>
</dbReference>
<dbReference type="PROSITE" id="PS01208">
    <property type="entry name" value="VWFC_1"/>
    <property type="match status" value="1"/>
</dbReference>
<evidence type="ECO:0000256" key="6">
    <source>
        <dbReference type="PROSITE-ProRule" id="PRU00076"/>
    </source>
</evidence>
<dbReference type="SMART" id="SM00181">
    <property type="entry name" value="EGF"/>
    <property type="match status" value="4"/>
</dbReference>
<dbReference type="Proteomes" id="UP001283361">
    <property type="component" value="Unassembled WGS sequence"/>
</dbReference>